<dbReference type="Proteomes" id="UP000552038">
    <property type="component" value="Unassembled WGS sequence"/>
</dbReference>
<dbReference type="EMBL" id="JABFOR010000022">
    <property type="protein sequence ID" value="NOJ72145.1"/>
    <property type="molecule type" value="Genomic_DNA"/>
</dbReference>
<protein>
    <submittedName>
        <fullName evidence="2">Helix-turn-helix domain-containing protein</fullName>
    </submittedName>
</protein>
<dbReference type="InterPro" id="IPR009057">
    <property type="entry name" value="Homeodomain-like_sf"/>
</dbReference>
<feature type="domain" description="Insertion element IS150 protein InsJ-like helix-turn-helix" evidence="1">
    <location>
        <begin position="4"/>
        <end position="42"/>
    </location>
</feature>
<evidence type="ECO:0000313" key="3">
    <source>
        <dbReference type="Proteomes" id="UP000552038"/>
    </source>
</evidence>
<dbReference type="AlphaFoldDB" id="A0AAP7DJQ1"/>
<dbReference type="InterPro" id="IPR055247">
    <property type="entry name" value="InsJ-like_HTH"/>
</dbReference>
<dbReference type="SUPFAM" id="SSF46689">
    <property type="entry name" value="Homeodomain-like"/>
    <property type="match status" value="1"/>
</dbReference>
<gene>
    <name evidence="2" type="ORF">HMI46_16465</name>
</gene>
<sequence length="67" mass="8242">MEVKLKAIEMRLAGITVKEVMKELHIKNRTQIQTWMRWYKNGEHKRLEQPIGKQYSLKRYRRKAEKN</sequence>
<evidence type="ECO:0000259" key="1">
    <source>
        <dbReference type="Pfam" id="PF13518"/>
    </source>
</evidence>
<comment type="caution">
    <text evidence="2">The sequence shown here is derived from an EMBL/GenBank/DDBJ whole genome shotgun (WGS) entry which is preliminary data.</text>
</comment>
<organism evidence="2 3">
    <name type="scientific">Paenibacillus alvei</name>
    <name type="common">Bacillus alvei</name>
    <dbReference type="NCBI Taxonomy" id="44250"/>
    <lineage>
        <taxon>Bacteria</taxon>
        <taxon>Bacillati</taxon>
        <taxon>Bacillota</taxon>
        <taxon>Bacilli</taxon>
        <taxon>Bacillales</taxon>
        <taxon>Paenibacillaceae</taxon>
        <taxon>Paenibacillus</taxon>
    </lineage>
</organism>
<reference evidence="2 3" key="1">
    <citation type="submission" date="2020-05" db="EMBL/GenBank/DDBJ databases">
        <title>Whole genome sequencing and identification of novel metabolites from Paenibacillus alvei strain JR949.</title>
        <authorList>
            <person name="Rajendhran J."/>
            <person name="Sree Pranav P."/>
            <person name="Mahalakshmi B."/>
            <person name="Karthikeyan R."/>
        </authorList>
    </citation>
    <scope>NUCLEOTIDE SEQUENCE [LARGE SCALE GENOMIC DNA]</scope>
    <source>
        <strain evidence="2 3">JR949</strain>
    </source>
</reference>
<evidence type="ECO:0000313" key="2">
    <source>
        <dbReference type="EMBL" id="NOJ72145.1"/>
    </source>
</evidence>
<proteinExistence type="predicted"/>
<dbReference type="Pfam" id="PF13518">
    <property type="entry name" value="HTH_28"/>
    <property type="match status" value="1"/>
</dbReference>
<name>A0AAP7DJQ1_PAEAL</name>
<accession>A0AAP7DJQ1</accession>